<keyword evidence="2" id="KW-0813">Transport</keyword>
<dbReference type="GO" id="GO:0005886">
    <property type="term" value="C:plasma membrane"/>
    <property type="evidence" value="ECO:0007669"/>
    <property type="project" value="UniProtKB-SubCell"/>
</dbReference>
<feature type="transmembrane region" description="Helical" evidence="10">
    <location>
        <begin position="79"/>
        <end position="103"/>
    </location>
</feature>
<keyword evidence="4" id="KW-0633">Potassium transport</keyword>
<dbReference type="InterPro" id="IPR004772">
    <property type="entry name" value="TrkH"/>
</dbReference>
<feature type="transmembrane region" description="Helical" evidence="10">
    <location>
        <begin position="199"/>
        <end position="217"/>
    </location>
</feature>
<feature type="transmembrane region" description="Helical" evidence="10">
    <location>
        <begin position="413"/>
        <end position="433"/>
    </location>
</feature>
<evidence type="ECO:0000256" key="9">
    <source>
        <dbReference type="ARBA" id="ARBA00023136"/>
    </source>
</evidence>
<organism evidence="11 12">
    <name type="scientific">Hungatella effluvii</name>
    <dbReference type="NCBI Taxonomy" id="1096246"/>
    <lineage>
        <taxon>Bacteria</taxon>
        <taxon>Bacillati</taxon>
        <taxon>Bacillota</taxon>
        <taxon>Clostridia</taxon>
        <taxon>Lachnospirales</taxon>
        <taxon>Lachnospiraceae</taxon>
        <taxon>Hungatella</taxon>
    </lineage>
</organism>
<dbReference type="InterPro" id="IPR003445">
    <property type="entry name" value="Cat_transpt"/>
</dbReference>
<evidence type="ECO:0000256" key="4">
    <source>
        <dbReference type="ARBA" id="ARBA00022538"/>
    </source>
</evidence>
<accession>A0A2V3Y106</accession>
<evidence type="ECO:0000313" key="12">
    <source>
        <dbReference type="Proteomes" id="UP000248057"/>
    </source>
</evidence>
<protein>
    <submittedName>
        <fullName evidence="11">Trk system potassium uptake protein TrkH</fullName>
    </submittedName>
</protein>
<dbReference type="EMBL" id="QJKD01000011">
    <property type="protein sequence ID" value="PXX50828.1"/>
    <property type="molecule type" value="Genomic_DNA"/>
</dbReference>
<evidence type="ECO:0000256" key="6">
    <source>
        <dbReference type="ARBA" id="ARBA00022958"/>
    </source>
</evidence>
<evidence type="ECO:0000256" key="2">
    <source>
        <dbReference type="ARBA" id="ARBA00022448"/>
    </source>
</evidence>
<evidence type="ECO:0000256" key="5">
    <source>
        <dbReference type="ARBA" id="ARBA00022692"/>
    </source>
</evidence>
<evidence type="ECO:0000256" key="7">
    <source>
        <dbReference type="ARBA" id="ARBA00022989"/>
    </source>
</evidence>
<feature type="transmembrane region" description="Helical" evidence="10">
    <location>
        <begin position="356"/>
        <end position="377"/>
    </location>
</feature>
<comment type="caution">
    <text evidence="11">The sequence shown here is derived from an EMBL/GenBank/DDBJ whole genome shotgun (WGS) entry which is preliminary data.</text>
</comment>
<keyword evidence="6" id="KW-0630">Potassium</keyword>
<dbReference type="PANTHER" id="PTHR32024:SF1">
    <property type="entry name" value="KTR SYSTEM POTASSIUM UPTAKE PROTEIN B"/>
    <property type="match status" value="1"/>
</dbReference>
<keyword evidence="8" id="KW-0406">Ion transport</keyword>
<keyword evidence="12" id="KW-1185">Reference proteome</keyword>
<dbReference type="RefSeq" id="WP_110324444.1">
    <property type="nucleotide sequence ID" value="NZ_JAQETU010000004.1"/>
</dbReference>
<keyword evidence="7 10" id="KW-1133">Transmembrane helix</keyword>
<evidence type="ECO:0000256" key="1">
    <source>
        <dbReference type="ARBA" id="ARBA00004651"/>
    </source>
</evidence>
<dbReference type="PANTHER" id="PTHR32024">
    <property type="entry name" value="TRK SYSTEM POTASSIUM UPTAKE PROTEIN TRKG-RELATED"/>
    <property type="match status" value="1"/>
</dbReference>
<keyword evidence="3" id="KW-1003">Cell membrane</keyword>
<name>A0A2V3Y106_9FIRM</name>
<keyword evidence="9 10" id="KW-0472">Membrane</keyword>
<dbReference type="GeneID" id="86063216"/>
<dbReference type="Proteomes" id="UP000248057">
    <property type="component" value="Unassembled WGS sequence"/>
</dbReference>
<evidence type="ECO:0000256" key="8">
    <source>
        <dbReference type="ARBA" id="ARBA00023065"/>
    </source>
</evidence>
<reference evidence="11 12" key="1">
    <citation type="submission" date="2018-05" db="EMBL/GenBank/DDBJ databases">
        <title>Genomic Encyclopedia of Type Strains, Phase IV (KMG-IV): sequencing the most valuable type-strain genomes for metagenomic binning, comparative biology and taxonomic classification.</title>
        <authorList>
            <person name="Goeker M."/>
        </authorList>
    </citation>
    <scope>NUCLEOTIDE SEQUENCE [LARGE SCALE GENOMIC DNA]</scope>
    <source>
        <strain evidence="11 12">DSM 24995</strain>
    </source>
</reference>
<feature type="transmembrane region" description="Helical" evidence="10">
    <location>
        <begin position="315"/>
        <end position="335"/>
    </location>
</feature>
<gene>
    <name evidence="11" type="ORF">DFR60_111119</name>
</gene>
<proteinExistence type="predicted"/>
<feature type="transmembrane region" description="Helical" evidence="10">
    <location>
        <begin position="18"/>
        <end position="36"/>
    </location>
</feature>
<feature type="transmembrane region" description="Helical" evidence="10">
    <location>
        <begin position="237"/>
        <end position="256"/>
    </location>
</feature>
<dbReference type="GO" id="GO:0015379">
    <property type="term" value="F:potassium:chloride symporter activity"/>
    <property type="evidence" value="ECO:0007669"/>
    <property type="project" value="InterPro"/>
</dbReference>
<keyword evidence="5 10" id="KW-0812">Transmembrane</keyword>
<comment type="subcellular location">
    <subcellularLocation>
        <location evidence="1">Cell membrane</location>
        <topology evidence="1">Multi-pass membrane protein</topology>
    </subcellularLocation>
</comment>
<sequence>MDEKKLIHARRHVSQTQFIAYGFFCVIITGTLLLMLPFASRDGQSEPFLNCLFTATSASCVTGLVVADTWSQWSLFGQLVILTMIQIGGLGFITVGVFISIVLRRKIGLKERGLMMESVNTLQIGGVVRLAKKIIIGTCIFEGTGAVLLAIRFIPQFGFFRGLFYGIFHSISAFCNAGFDLMGGQTPYSSFVAYYDDWLVNFVIMSLIIIGGIGFIVWDDLSRNKLHFRKYMLQTKIVLVTTAILVFGGGLLFYLLERNHLLVGMNTSGKILTSLFSSVTARTAGFNTTDTAALTDGSKLLTIILMFIGGSPGSTAGGIKTTTLVVLLLCVHSNIKQTYGINIFGRRLENDAVKRAGTILTINLLLAVTASLAIMAIQPLGFSDILFETFSAIGTVGMTTGITRALHPVSRCIIILLMYCGRIGSLSFALAFVQSKRKPHVQQPAEAINIG</sequence>
<dbReference type="NCBIfam" id="TIGR00933">
    <property type="entry name" value="2a38"/>
    <property type="match status" value="1"/>
</dbReference>
<dbReference type="AlphaFoldDB" id="A0A2V3Y106"/>
<dbReference type="Pfam" id="PF02386">
    <property type="entry name" value="TrkH"/>
    <property type="match status" value="1"/>
</dbReference>
<evidence type="ECO:0000313" key="11">
    <source>
        <dbReference type="EMBL" id="PXX50828.1"/>
    </source>
</evidence>
<evidence type="ECO:0000256" key="10">
    <source>
        <dbReference type="SAM" id="Phobius"/>
    </source>
</evidence>
<evidence type="ECO:0000256" key="3">
    <source>
        <dbReference type="ARBA" id="ARBA00022475"/>
    </source>
</evidence>